<dbReference type="Pfam" id="PF13517">
    <property type="entry name" value="FG-GAP_3"/>
    <property type="match status" value="1"/>
</dbReference>
<dbReference type="RefSeq" id="WP_010271905.1">
    <property type="nucleotide sequence ID" value="NZ_JAVRET010000013.1"/>
</dbReference>
<evidence type="ECO:0000256" key="6">
    <source>
        <dbReference type="SAM" id="MobiDB-lite"/>
    </source>
</evidence>
<evidence type="ECO:0000256" key="5">
    <source>
        <dbReference type="ARBA" id="ARBA00023136"/>
    </source>
</evidence>
<comment type="subcellular location">
    <subcellularLocation>
        <location evidence="1">Membrane</location>
        <topology evidence="1">Single-pass membrane protein</topology>
    </subcellularLocation>
</comment>
<evidence type="ECO:0000313" key="8">
    <source>
        <dbReference type="EMBL" id="MDT0408976.1"/>
    </source>
</evidence>
<sequence>MTLHPTRLHPTRLHPARRALRLASALAVTGLCVGLAPQALAAGPAGTGGAMKLSGAQADKLAAHAALDPYGDGGKAENPTEPEDTTAPKTAGKTAGKTPGETPGKNVRKGAETDAADAPVTFTAQSTLEGARGMGATVPVGKNGDYFLLTSLGTVQRRAADGTSVWERTNSSLYQDWKVSPQRPWQTEPYPARVLMGYNAVSPFTPSSDSGYATGDLTGDGTDDLVFTASVGAVPYRPFTSPGSALPTGTFVTVVDGRTGATVWSKLYDYASHVRIADHTLLVADSPRQNTNAPAADTAKLTGTRFSYAAGVLTPSTTWTYDTGETGIVSWGDLQDLGKGRVAVSWDRAKTENAGGRGRTLLLAAADGSVTWSTDSLLYSRQLRLDSARKRIVAVEQSDATDGVRYEIAAYDLGSGRRATLDSRVNVLPTALAVGDLTSREGAEYAVAESSLDDNLYVNASTIRALDGADPHKALWSSTIKRDAANARDGAGIWRLQVVDGTLVTSAQDDEKNGTAQNMGGGRLASLTVFSGKGAVKWQEKGLGASPMYQDVFDDAGGGHVRVVDQNENVRTYRLGNGKKESLTPLRADIAYAKATDVNKDGADDVVMAGSSNGVWAYSGPSLATGKPEQLWQATVPGAVHDVETGDVNGDGRPEIVVAADSAVVVLNARTGRTLTTIDGGGGLVRSVRLTDLDGDGVLDLLVPTGTLDAYDGAGHRLWTYAAPGKPDDLVFSDPSTGEGRVYVSYSERGSIDLPDAGAHAVALNARTGKAKWDLAPKAPAASSDGLIHAALSYHGTFASPDIPYANGHAVVYLWDIQSQAGVGSTDGVSPHQYMEIRDGRTGQVVHATTLGGLWTHNDFFTDDGVLYEAGTTSFRAFRGEGTEDTTVFAVPQSYGAGFATGPGGRKLLIGGVEGGVYAWSPDIFDSTDSYVPSLGSAVLTGGRNQLAADLDGDGGAEVLSLNGDDYGMDRIAEDLGGRYLVQDNGIHQVTTYTLS</sequence>
<dbReference type="InterPro" id="IPR045232">
    <property type="entry name" value="FAM234"/>
</dbReference>
<dbReference type="Gene3D" id="2.40.10.480">
    <property type="match status" value="1"/>
</dbReference>
<evidence type="ECO:0000256" key="7">
    <source>
        <dbReference type="SAM" id="SignalP"/>
    </source>
</evidence>
<dbReference type="InterPro" id="IPR011047">
    <property type="entry name" value="Quinoprotein_ADH-like_sf"/>
</dbReference>
<keyword evidence="4" id="KW-1133">Transmembrane helix</keyword>
<dbReference type="Proteomes" id="UP001183610">
    <property type="component" value="Unassembled WGS sequence"/>
</dbReference>
<dbReference type="EMBL" id="JAVRET010000013">
    <property type="protein sequence ID" value="MDT0408976.1"/>
    <property type="molecule type" value="Genomic_DNA"/>
</dbReference>
<evidence type="ECO:0000256" key="2">
    <source>
        <dbReference type="ARBA" id="ARBA00022692"/>
    </source>
</evidence>
<dbReference type="PANTHER" id="PTHR21419:SF30">
    <property type="entry name" value="IG-LIKE DOMAIN-CONTAINING PROTEIN"/>
    <property type="match status" value="1"/>
</dbReference>
<reference evidence="9" key="1">
    <citation type="submission" date="2023-07" db="EMBL/GenBank/DDBJ databases">
        <title>30 novel species of actinomycetes from the DSMZ collection.</title>
        <authorList>
            <person name="Nouioui I."/>
        </authorList>
    </citation>
    <scope>NUCLEOTIDE SEQUENCE [LARGE SCALE GENOMIC DNA]</scope>
    <source>
        <strain evidence="9">DSM 41979</strain>
    </source>
</reference>
<evidence type="ECO:0000256" key="1">
    <source>
        <dbReference type="ARBA" id="ARBA00004167"/>
    </source>
</evidence>
<comment type="caution">
    <text evidence="8">The sequence shown here is derived from an EMBL/GenBank/DDBJ whole genome shotgun (WGS) entry which is preliminary data.</text>
</comment>
<feature type="compositionally biased region" description="Low complexity" evidence="6">
    <location>
        <begin position="85"/>
        <end position="105"/>
    </location>
</feature>
<organism evidence="8 9">
    <name type="scientific">Streptomyces evansiae</name>
    <dbReference type="NCBI Taxonomy" id="3075535"/>
    <lineage>
        <taxon>Bacteria</taxon>
        <taxon>Bacillati</taxon>
        <taxon>Actinomycetota</taxon>
        <taxon>Actinomycetes</taxon>
        <taxon>Kitasatosporales</taxon>
        <taxon>Streptomycetaceae</taxon>
        <taxon>Streptomyces</taxon>
    </lineage>
</organism>
<keyword evidence="2" id="KW-0812">Transmembrane</keyword>
<keyword evidence="9" id="KW-1185">Reference proteome</keyword>
<protein>
    <submittedName>
        <fullName evidence="8">VCBS repeat-containing protein</fullName>
    </submittedName>
</protein>
<evidence type="ECO:0000256" key="3">
    <source>
        <dbReference type="ARBA" id="ARBA00022729"/>
    </source>
</evidence>
<dbReference type="InterPro" id="IPR013517">
    <property type="entry name" value="FG-GAP"/>
</dbReference>
<dbReference type="SUPFAM" id="SSF50998">
    <property type="entry name" value="Quinoprotein alcohol dehydrogenase-like"/>
    <property type="match status" value="1"/>
</dbReference>
<feature type="region of interest" description="Disordered" evidence="6">
    <location>
        <begin position="67"/>
        <end position="118"/>
    </location>
</feature>
<proteinExistence type="predicted"/>
<dbReference type="SUPFAM" id="SSF69318">
    <property type="entry name" value="Integrin alpha N-terminal domain"/>
    <property type="match status" value="1"/>
</dbReference>
<dbReference type="InterPro" id="IPR028994">
    <property type="entry name" value="Integrin_alpha_N"/>
</dbReference>
<name>A0ABU2QYB8_9ACTN</name>
<gene>
    <name evidence="8" type="ORF">RM698_07880</name>
</gene>
<evidence type="ECO:0000313" key="9">
    <source>
        <dbReference type="Proteomes" id="UP001183610"/>
    </source>
</evidence>
<dbReference type="Gene3D" id="2.130.10.130">
    <property type="entry name" value="Integrin alpha, N-terminal"/>
    <property type="match status" value="1"/>
</dbReference>
<evidence type="ECO:0000256" key="4">
    <source>
        <dbReference type="ARBA" id="ARBA00022989"/>
    </source>
</evidence>
<feature type="chain" id="PRO_5046589547" evidence="7">
    <location>
        <begin position="42"/>
        <end position="996"/>
    </location>
</feature>
<keyword evidence="3 7" id="KW-0732">Signal</keyword>
<dbReference type="PANTHER" id="PTHR21419">
    <property type="match status" value="1"/>
</dbReference>
<feature type="signal peptide" evidence="7">
    <location>
        <begin position="1"/>
        <end position="41"/>
    </location>
</feature>
<keyword evidence="5" id="KW-0472">Membrane</keyword>
<accession>A0ABU2QYB8</accession>